<evidence type="ECO:0000313" key="11">
    <source>
        <dbReference type="Proteomes" id="UP000472263"/>
    </source>
</evidence>
<keyword evidence="5" id="KW-0282">Flagellum</keyword>
<dbReference type="Gene3D" id="2.20.110.10">
    <property type="entry name" value="Histone H3 K4-specific methyltransferase SET7/9 N-terminal domain"/>
    <property type="match status" value="5"/>
</dbReference>
<organism evidence="10 11">
    <name type="scientific">Myripristis murdjan</name>
    <name type="common">pinecone soldierfish</name>
    <dbReference type="NCBI Taxonomy" id="586833"/>
    <lineage>
        <taxon>Eukaryota</taxon>
        <taxon>Metazoa</taxon>
        <taxon>Chordata</taxon>
        <taxon>Craniata</taxon>
        <taxon>Vertebrata</taxon>
        <taxon>Euteleostomi</taxon>
        <taxon>Actinopterygii</taxon>
        <taxon>Neopterygii</taxon>
        <taxon>Teleostei</taxon>
        <taxon>Neoteleostei</taxon>
        <taxon>Acanthomorphata</taxon>
        <taxon>Holocentriformes</taxon>
        <taxon>Holocentridae</taxon>
        <taxon>Myripristis</taxon>
    </lineage>
</organism>
<keyword evidence="7" id="KW-0206">Cytoskeleton</keyword>
<proteinExistence type="predicted"/>
<evidence type="ECO:0000256" key="6">
    <source>
        <dbReference type="ARBA" id="ARBA00023069"/>
    </source>
</evidence>
<dbReference type="AlphaFoldDB" id="A0A668ALE6"/>
<feature type="compositionally biased region" description="Basic residues" evidence="9">
    <location>
        <begin position="1"/>
        <end position="11"/>
    </location>
</feature>
<protein>
    <submittedName>
        <fullName evidence="10">Radial spoke head 10 homolog B</fullName>
    </submittedName>
</protein>
<reference evidence="10" key="2">
    <citation type="submission" date="2025-08" db="UniProtKB">
        <authorList>
            <consortium name="Ensembl"/>
        </authorList>
    </citation>
    <scope>IDENTIFICATION</scope>
</reference>
<dbReference type="GO" id="GO:0031514">
    <property type="term" value="C:motile cilium"/>
    <property type="evidence" value="ECO:0007669"/>
    <property type="project" value="UniProtKB-SubCell"/>
</dbReference>
<evidence type="ECO:0000256" key="4">
    <source>
        <dbReference type="ARBA" id="ARBA00022737"/>
    </source>
</evidence>
<dbReference type="FunCoup" id="A0A668ALE6">
    <property type="interactions" value="350"/>
</dbReference>
<dbReference type="Ensembl" id="ENSMMDT00005049744.1">
    <property type="protein sequence ID" value="ENSMMDP00005048789.1"/>
    <property type="gene ID" value="ENSMMDG00005022184.1"/>
</dbReference>
<comment type="subcellular location">
    <subcellularLocation>
        <location evidence="1">Cell projection</location>
        <location evidence="1">Cilium</location>
        <location evidence="1">Flagellum</location>
    </subcellularLocation>
    <subcellularLocation>
        <location evidence="2">Cytoplasm</location>
        <location evidence="2">Cytoskeleton</location>
        <location evidence="2">Cilium axoneme</location>
    </subcellularLocation>
</comment>
<keyword evidence="3" id="KW-0963">Cytoplasm</keyword>
<accession>A0A668ALE6</accession>
<sequence>MTNGDKKKKGRKINEETESEVLSSDAGSAVLKSPDVDQVSESFTNLTNSFSSHTDPDQQPETDDFYQIPSLSSVIIQRYEGERCKGQFHGEGVAYFQGGHVYKGMFSEGLMHGYGVYTWADGVKYEGEFESNMLMGRGRYTWRDGSSYEGEVYNAICHGTGTHICANTVVYTGQWHQGRRHGKGTMYYDKDKSSWYKGDWVNNNKEGWGLRCYPSGDIYEGEWRNNVRHGQGTMRWLKLAQQYSGTWQNGVQYGQGVHMWLLRRVHGSQYPQRNEYRGNFVQGQRHGKGTFYYAGGARYDGEWKNNKKHGKGKFTHRNGHVFEGEFADDQMVTPALSGIRPHPTNDLFTLVPDMALNIESLLEKIPQTQGNMERQQVEFVIMRHNAALRSIYSFYSRLGKAQSPDNTFLLTRLQLWRLLKDCNVHHRGVTLAQIHSPFTAILLRTLLSCLVMVAYHAYHTDMASTKNILASCFSKLMEDNILPNAKNVKGFLFIHPLRVVVAQNYLERCWEIYQAYCVVKPPPLADQTMTYRRLVWMFKDFGLLDTKLTPVKLLEIITAENINPSNPSYCNLDLEITFLEFFEVLLGCAEVKCQQVVESSQEDRRQSSPEPEARRDSPVHETSSSSTLQTTSCTSQSVRFFLLKLQEHLQFSDSKETEAQKNVNTAVKSQTAGAS</sequence>
<feature type="region of interest" description="Disordered" evidence="9">
    <location>
        <begin position="599"/>
        <end position="630"/>
    </location>
</feature>
<dbReference type="GeneTree" id="ENSGT00940000168282"/>
<feature type="region of interest" description="Disordered" evidence="9">
    <location>
        <begin position="652"/>
        <end position="675"/>
    </location>
</feature>
<dbReference type="Pfam" id="PF02493">
    <property type="entry name" value="MORN"/>
    <property type="match status" value="8"/>
</dbReference>
<dbReference type="SMART" id="SM00698">
    <property type="entry name" value="MORN"/>
    <property type="match status" value="10"/>
</dbReference>
<keyword evidence="8" id="KW-0966">Cell projection</keyword>
<dbReference type="InParanoid" id="A0A668ALE6"/>
<dbReference type="GO" id="GO:0005930">
    <property type="term" value="C:axoneme"/>
    <property type="evidence" value="ECO:0007669"/>
    <property type="project" value="UniProtKB-SubCell"/>
</dbReference>
<evidence type="ECO:0000256" key="2">
    <source>
        <dbReference type="ARBA" id="ARBA00004430"/>
    </source>
</evidence>
<feature type="compositionally biased region" description="Basic and acidic residues" evidence="9">
    <location>
        <begin position="601"/>
        <end position="619"/>
    </location>
</feature>
<feature type="compositionally biased region" description="Polar residues" evidence="9">
    <location>
        <begin position="660"/>
        <end position="675"/>
    </location>
</feature>
<reference evidence="10" key="3">
    <citation type="submission" date="2025-09" db="UniProtKB">
        <authorList>
            <consortium name="Ensembl"/>
        </authorList>
    </citation>
    <scope>IDENTIFICATION</scope>
</reference>
<dbReference type="PANTHER" id="PTHR46613">
    <property type="entry name" value="RADIAL SPOKE HEAD 10 HOMOLOG B-RELATED"/>
    <property type="match status" value="1"/>
</dbReference>
<keyword evidence="6" id="KW-0969">Cilium</keyword>
<evidence type="ECO:0000256" key="8">
    <source>
        <dbReference type="ARBA" id="ARBA00023273"/>
    </source>
</evidence>
<gene>
    <name evidence="10" type="primary">rsph10b</name>
</gene>
<reference evidence="10" key="1">
    <citation type="submission" date="2019-06" db="EMBL/GenBank/DDBJ databases">
        <authorList>
            <consortium name="Wellcome Sanger Institute Data Sharing"/>
        </authorList>
    </citation>
    <scope>NUCLEOTIDE SEQUENCE [LARGE SCALE GENOMIC DNA]</scope>
</reference>
<dbReference type="SUPFAM" id="SSF82185">
    <property type="entry name" value="Histone H3 K4-specific methyltransferase SET7/9 N-terminal domain"/>
    <property type="match status" value="2"/>
</dbReference>
<dbReference type="Proteomes" id="UP000472263">
    <property type="component" value="Chromosome 19"/>
</dbReference>
<feature type="region of interest" description="Disordered" evidence="9">
    <location>
        <begin position="1"/>
        <end position="64"/>
    </location>
</feature>
<evidence type="ECO:0000256" key="5">
    <source>
        <dbReference type="ARBA" id="ARBA00022846"/>
    </source>
</evidence>
<evidence type="ECO:0000313" key="10">
    <source>
        <dbReference type="Ensembl" id="ENSMMDP00005048789.1"/>
    </source>
</evidence>
<keyword evidence="4" id="KW-0677">Repeat</keyword>
<evidence type="ECO:0000256" key="3">
    <source>
        <dbReference type="ARBA" id="ARBA00022490"/>
    </source>
</evidence>
<dbReference type="PANTHER" id="PTHR46613:SF1">
    <property type="entry name" value="RADIAL SPOKE HEAD 10 HOMOLOG B-RELATED"/>
    <property type="match status" value="1"/>
</dbReference>
<keyword evidence="11" id="KW-1185">Reference proteome</keyword>
<name>A0A668ALE6_9TELE</name>
<feature type="compositionally biased region" description="Polar residues" evidence="9">
    <location>
        <begin position="39"/>
        <end position="57"/>
    </location>
</feature>
<evidence type="ECO:0000256" key="9">
    <source>
        <dbReference type="SAM" id="MobiDB-lite"/>
    </source>
</evidence>
<evidence type="ECO:0000256" key="1">
    <source>
        <dbReference type="ARBA" id="ARBA00004230"/>
    </source>
</evidence>
<dbReference type="InterPro" id="IPR003409">
    <property type="entry name" value="MORN"/>
</dbReference>
<evidence type="ECO:0000256" key="7">
    <source>
        <dbReference type="ARBA" id="ARBA00023212"/>
    </source>
</evidence>